<organism evidence="1 2">
    <name type="scientific">Parastrongyloides trichosuri</name>
    <name type="common">Possum-specific nematode worm</name>
    <dbReference type="NCBI Taxonomy" id="131310"/>
    <lineage>
        <taxon>Eukaryota</taxon>
        <taxon>Metazoa</taxon>
        <taxon>Ecdysozoa</taxon>
        <taxon>Nematoda</taxon>
        <taxon>Chromadorea</taxon>
        <taxon>Rhabditida</taxon>
        <taxon>Tylenchina</taxon>
        <taxon>Panagrolaimomorpha</taxon>
        <taxon>Strongyloidoidea</taxon>
        <taxon>Strongyloididae</taxon>
        <taxon>Parastrongyloides</taxon>
    </lineage>
</organism>
<name>A0A0N4ZN40_PARTI</name>
<proteinExistence type="predicted"/>
<sequence>MLGVEFLHESGSKYCSVEEKCAYIQVDIPDLIVGYAQGCSNSIFNIINDLSYIRKDFYNEMGINFIEESYNLCHEDKIYYKSGKVLSGNFYFYISCANDLDNILKIDVPPLNNIPGPTEIVNCKGNDGNVTCSEGFCTYYNIVFNDTMRHVSVIKDFYGCPSDFYNTLYNIQEEFALPNLFFFESGKSCSQRTNSYNYEFFMENIIYFYQSCDTNINIISNQLHDYKKNFSIENIMYGECYYLVNGYFSQTDEDIGNIETLCDTKYCVTLTINEYDTTGLFMGCSSDLNQYLNVINKKQKNLFGSKIDEYIEICNNGETLSINYENNFSMSINCNNSIKSIINEKILSTTNKEILPKYKDEMLVEEEIEYTTFPEKEIAIIKKSLHYDSTIGSERLKNGCYQNTVLFFNLQIIFLIVIFCTKF</sequence>
<dbReference type="AlphaFoldDB" id="A0A0N4ZN40"/>
<accession>A0A0N4ZN40</accession>
<protein>
    <submittedName>
        <fullName evidence="2">Y5 protein</fullName>
    </submittedName>
</protein>
<reference evidence="2" key="1">
    <citation type="submission" date="2017-02" db="UniProtKB">
        <authorList>
            <consortium name="WormBaseParasite"/>
        </authorList>
    </citation>
    <scope>IDENTIFICATION</scope>
</reference>
<dbReference type="WBParaSite" id="PTRK_0000995500.1">
    <property type="protein sequence ID" value="PTRK_0000995500.1"/>
    <property type="gene ID" value="PTRK_0000995500"/>
</dbReference>
<dbReference type="Proteomes" id="UP000038045">
    <property type="component" value="Unplaced"/>
</dbReference>
<evidence type="ECO:0000313" key="2">
    <source>
        <dbReference type="WBParaSite" id="PTRK_0000995500.1"/>
    </source>
</evidence>
<keyword evidence="1" id="KW-1185">Reference proteome</keyword>
<evidence type="ECO:0000313" key="1">
    <source>
        <dbReference type="Proteomes" id="UP000038045"/>
    </source>
</evidence>